<evidence type="ECO:0000313" key="2">
    <source>
        <dbReference type="EMBL" id="MBO7745705.1"/>
    </source>
</evidence>
<feature type="domain" description="Aminoglycoside phosphotransferase" evidence="1">
    <location>
        <begin position="35"/>
        <end position="272"/>
    </location>
</feature>
<dbReference type="SUPFAM" id="SSF56112">
    <property type="entry name" value="Protein kinase-like (PK-like)"/>
    <property type="match status" value="1"/>
</dbReference>
<dbReference type="InterPro" id="IPR051678">
    <property type="entry name" value="AGP_Transferase"/>
</dbReference>
<dbReference type="RefSeq" id="WP_208848530.1">
    <property type="nucleotide sequence ID" value="NZ_JAGGDJ010000011.1"/>
</dbReference>
<dbReference type="InterPro" id="IPR011009">
    <property type="entry name" value="Kinase-like_dom_sf"/>
</dbReference>
<organism evidence="2 3">
    <name type="scientific">Paenibacillus artemisiicola</name>
    <dbReference type="NCBI Taxonomy" id="1172618"/>
    <lineage>
        <taxon>Bacteria</taxon>
        <taxon>Bacillati</taxon>
        <taxon>Bacillota</taxon>
        <taxon>Bacilli</taxon>
        <taxon>Bacillales</taxon>
        <taxon>Paenibacillaceae</taxon>
        <taxon>Paenibacillus</taxon>
    </lineage>
</organism>
<keyword evidence="3" id="KW-1185">Reference proteome</keyword>
<gene>
    <name evidence="2" type="ORF">I8J29_15950</name>
</gene>
<dbReference type="Pfam" id="PF01636">
    <property type="entry name" value="APH"/>
    <property type="match status" value="1"/>
</dbReference>
<sequence length="359" mass="38754">MSRQGEAMSDNRYHLQIAKLCKRLGLGPLAENPAELSGGLLHRMFALTTASGNYAVKALNPGVMSRPSAMANFLRSERIAARMAARIPALAAKSFGGSVLHDVQGQWYMVFDRVEGRAYSPSEIDEGHCARIGGILAEIHRMDVSGFDLPGEQAPVEPPAPADWLGLLAKGLDGGCAWAPRLQELAERLYAWEALANRSAAALASEAVVSHRDLDPKNVMWHQGRPVLIDWEAAGLIHPLLDTAETALYWAEDAAGSIDRDKLGAFLSGYAGGGGLPRHAEWRPVLEHGFLGKLDWLAYNLERSVGIGTAAADERRIGTEQAVATLEAVVRHAERIDALAQWLEAFGSEQDGPDAKTIV</sequence>
<reference evidence="2 3" key="1">
    <citation type="submission" date="2021-03" db="EMBL/GenBank/DDBJ databases">
        <title>Paenibacillus artemisicola MWE-103 whole genome sequence.</title>
        <authorList>
            <person name="Ham Y.J."/>
        </authorList>
    </citation>
    <scope>NUCLEOTIDE SEQUENCE [LARGE SCALE GENOMIC DNA]</scope>
    <source>
        <strain evidence="2 3">MWE-103</strain>
    </source>
</reference>
<evidence type="ECO:0000259" key="1">
    <source>
        <dbReference type="Pfam" id="PF01636"/>
    </source>
</evidence>
<evidence type="ECO:0000313" key="3">
    <source>
        <dbReference type="Proteomes" id="UP000670947"/>
    </source>
</evidence>
<comment type="caution">
    <text evidence="2">The sequence shown here is derived from an EMBL/GenBank/DDBJ whole genome shotgun (WGS) entry which is preliminary data.</text>
</comment>
<dbReference type="Proteomes" id="UP000670947">
    <property type="component" value="Unassembled WGS sequence"/>
</dbReference>
<dbReference type="PANTHER" id="PTHR21310">
    <property type="entry name" value="AMINOGLYCOSIDE PHOSPHOTRANSFERASE-RELATED-RELATED"/>
    <property type="match status" value="1"/>
</dbReference>
<name>A0ABS3WC63_9BACL</name>
<dbReference type="EMBL" id="JAGGDJ010000011">
    <property type="protein sequence ID" value="MBO7745705.1"/>
    <property type="molecule type" value="Genomic_DNA"/>
</dbReference>
<dbReference type="InterPro" id="IPR002575">
    <property type="entry name" value="Aminoglycoside_PTrfase"/>
</dbReference>
<proteinExistence type="predicted"/>
<dbReference type="Gene3D" id="3.90.1200.10">
    <property type="match status" value="1"/>
</dbReference>
<dbReference type="PANTHER" id="PTHR21310:SF15">
    <property type="entry name" value="AMINOGLYCOSIDE PHOSPHOTRANSFERASE DOMAIN-CONTAINING PROTEIN"/>
    <property type="match status" value="1"/>
</dbReference>
<protein>
    <submittedName>
        <fullName evidence="2">Phosphotransferase</fullName>
    </submittedName>
</protein>
<accession>A0ABS3WC63</accession>